<dbReference type="Pfam" id="PF00561">
    <property type="entry name" value="Abhydrolase_1"/>
    <property type="match status" value="1"/>
</dbReference>
<dbReference type="InterPro" id="IPR029058">
    <property type="entry name" value="AB_hydrolase_fold"/>
</dbReference>
<organism evidence="2 3">
    <name type="scientific">Algoriphagus yeomjeoni</name>
    <dbReference type="NCBI Taxonomy" id="291403"/>
    <lineage>
        <taxon>Bacteria</taxon>
        <taxon>Pseudomonadati</taxon>
        <taxon>Bacteroidota</taxon>
        <taxon>Cytophagia</taxon>
        <taxon>Cytophagales</taxon>
        <taxon>Cyclobacteriaceae</taxon>
        <taxon>Algoriphagus</taxon>
    </lineage>
</organism>
<reference evidence="2 3" key="1">
    <citation type="submission" date="2018-06" db="EMBL/GenBank/DDBJ databases">
        <title>Genomic Encyclopedia of Archaeal and Bacterial Type Strains, Phase II (KMG-II): from individual species to whole genera.</title>
        <authorList>
            <person name="Goeker M."/>
        </authorList>
    </citation>
    <scope>NUCLEOTIDE SEQUENCE [LARGE SCALE GENOMIC DNA]</scope>
    <source>
        <strain evidence="2 3">DSM 23446</strain>
    </source>
</reference>
<comment type="caution">
    <text evidence="2">The sequence shown here is derived from an EMBL/GenBank/DDBJ whole genome shotgun (WGS) entry which is preliminary data.</text>
</comment>
<evidence type="ECO:0000313" key="2">
    <source>
        <dbReference type="EMBL" id="RAI94947.1"/>
    </source>
</evidence>
<dbReference type="PRINTS" id="PR00111">
    <property type="entry name" value="ABHYDROLASE"/>
</dbReference>
<sequence>MSSISFYEKGEGQPVVLIHGFCEIGEMWKDFAEALSNEFRVICPDLPGCGKSPMSLSQNTLEEVAVQLEEWMEENNIQNPIVIGHSLGGYVTLALLVLMGSKLKAIGLFHSTAFADDEEKKGMRDRTIIFLKKHGVDKFVTSFVPPLIPEYKRDEFQAEIDLAIAQAKQSTLDGLIAYTKAMRDRKDGFEVLNNFSGQKLLIAGTEDGAVKIVASRKHKSAVTYYFELEDVGHLGMIERKEESLEIVRGFCERVSGL</sequence>
<dbReference type="InterPro" id="IPR000073">
    <property type="entry name" value="AB_hydrolase_1"/>
</dbReference>
<protein>
    <submittedName>
        <fullName evidence="2">Pimeloyl-ACP methyl ester carboxylesterase</fullName>
    </submittedName>
</protein>
<evidence type="ECO:0000259" key="1">
    <source>
        <dbReference type="Pfam" id="PF00561"/>
    </source>
</evidence>
<evidence type="ECO:0000313" key="3">
    <source>
        <dbReference type="Proteomes" id="UP000249610"/>
    </source>
</evidence>
<dbReference type="Proteomes" id="UP000249610">
    <property type="component" value="Unassembled WGS sequence"/>
</dbReference>
<dbReference type="Gene3D" id="3.40.50.1820">
    <property type="entry name" value="alpha/beta hydrolase"/>
    <property type="match status" value="1"/>
</dbReference>
<dbReference type="EMBL" id="QLLK01000001">
    <property type="protein sequence ID" value="RAI94947.1"/>
    <property type="molecule type" value="Genomic_DNA"/>
</dbReference>
<feature type="domain" description="AB hydrolase-1" evidence="1">
    <location>
        <begin position="14"/>
        <end position="106"/>
    </location>
</feature>
<dbReference type="InterPro" id="IPR050266">
    <property type="entry name" value="AB_hydrolase_sf"/>
</dbReference>
<name>A0A327PU20_9BACT</name>
<dbReference type="RefSeq" id="WP_111609653.1">
    <property type="nucleotide sequence ID" value="NZ_QLLK01000001.1"/>
</dbReference>
<dbReference type="SUPFAM" id="SSF53474">
    <property type="entry name" value="alpha/beta-Hydrolases"/>
    <property type="match status" value="1"/>
</dbReference>
<accession>A0A327PU20</accession>
<gene>
    <name evidence="2" type="ORF">LV83_00195</name>
</gene>
<dbReference type="AlphaFoldDB" id="A0A327PU20"/>
<keyword evidence="3" id="KW-1185">Reference proteome</keyword>
<dbReference type="OrthoDB" id="252464at2"/>
<dbReference type="PANTHER" id="PTHR43798">
    <property type="entry name" value="MONOACYLGLYCEROL LIPASE"/>
    <property type="match status" value="1"/>
</dbReference>
<proteinExistence type="predicted"/>